<dbReference type="AlphaFoldDB" id="A0A5A8DWG1"/>
<dbReference type="EMBL" id="VLTO01000066">
    <property type="protein sequence ID" value="KAA0169833.1"/>
    <property type="molecule type" value="Genomic_DNA"/>
</dbReference>
<keyword evidence="3" id="KW-0677">Repeat</keyword>
<evidence type="ECO:0000256" key="1">
    <source>
        <dbReference type="ARBA" id="ARBA00022468"/>
    </source>
</evidence>
<accession>A0A5A8DWG1</accession>
<sequence>MGSTWSVLRLPEASETGITHVILLDVEGLERDNEDQQHGNLLAVAADALSTTLGFQMPSTLAPAEVKAFLAPIVAARSGLRGDRGHDAEPDKDLLLLSRGKPYQDYPKAENLTRNGGAPIGVAGMYRRVEACFLAPTRFAPEAASEALQAACASALRLALDRTAPAIDKDALSARLSSLASVFDGTMEVADFGKTLVKNLVTSVVTAKLVWQDPVDTEIPTDGRFAVPKGLDSYCDAPPRTEERSTAIDAWRAAQALVASDPSLMLHPRLLSEDELLKLTTPEGATLARIQDTRKECAGLLACGGEASNKVFFMRVWHDNLLAALRRGDATVAGTSAWCGRKAVVGTPATVQECMARDPRSFIAADPKVCKSAEALLDPALALAAVAGATSGDAAAGAALPTALGDIDKLVLANMLRSQALDAVISTCRPDAILTVASNVSKYWKHYYGHMLPEELGSAPPFKMWVDSDRSGTWASCLRVAAARMLNCQPDRSPELFPWARDLDVQTLVADGLVGGSETDAALAEAGVRMPCEDPATRNLATALCALRNLGMNADAEPSVGGEVRPHDVMPLSLLAAATRGKDAVSLLQVILGCDPLSERMARTVVLQARPEVGDDDKCGAWERSTLARGFICAEPDLRDLEPVAWADRDAIDVATLAAASPDELIAAKASLRRVDWAAPLFDMPGPGERKAHLLLHVEAKAEAPDDVVAALMRILPQHVLTLPGPSGASRLPPACLNPATALVAALEHACATNPDSMTTAFAEDAEQHARCLKGLEQLVASPRLAGFVEAARMDMEHAWDGRSAEQRDFLRRCLGPTFAGGHAIGSSEGRMARQQLWRELLHPTSRRLDETDGSPLTPMAAEALVRSEWRAQLQPPLADTALSAWAPEDGLAMELTPVAVEILSTAAKQANWTRDTMASMPPRLLSARKLTLLGAVDAAMLPGLARALPGVTHLRYHGATSDGILRLAEALADWRCVEVLELQGAKYDVAAMEAFGPALRELPRLRALRIGGNDPEDSSPTTKLIDCLGGLSSLQQLNLAGRRISNRGAKTLAAALGGMEQLRSLVLSGCAIAKRGIQDIAVALRGRRITTLVLSGNSITDGAAAEVIATVRGLPYLATLRLSGAGLCQESALGLMEAVGECGMLEELELNDNADLFAAPAAPGRGAAAAAAAGAGGDSPSATLLDAACSALARCPRLRVVRMTGAGLPSDAAKRIKALLPKDCETQF</sequence>
<dbReference type="Gene3D" id="3.80.10.10">
    <property type="entry name" value="Ribonuclease Inhibitor"/>
    <property type="match status" value="1"/>
</dbReference>
<dbReference type="InterPro" id="IPR027038">
    <property type="entry name" value="RanGap"/>
</dbReference>
<dbReference type="GO" id="GO:0031267">
    <property type="term" value="F:small GTPase binding"/>
    <property type="evidence" value="ECO:0007669"/>
    <property type="project" value="TreeGrafter"/>
</dbReference>
<dbReference type="GO" id="GO:0048471">
    <property type="term" value="C:perinuclear region of cytoplasm"/>
    <property type="evidence" value="ECO:0007669"/>
    <property type="project" value="TreeGrafter"/>
</dbReference>
<evidence type="ECO:0000313" key="4">
    <source>
        <dbReference type="EMBL" id="KAA0169833.1"/>
    </source>
</evidence>
<evidence type="ECO:0000256" key="2">
    <source>
        <dbReference type="ARBA" id="ARBA00022614"/>
    </source>
</evidence>
<dbReference type="GO" id="GO:0005829">
    <property type="term" value="C:cytosol"/>
    <property type="evidence" value="ECO:0007669"/>
    <property type="project" value="TreeGrafter"/>
</dbReference>
<dbReference type="InterPro" id="IPR032675">
    <property type="entry name" value="LRR_dom_sf"/>
</dbReference>
<name>A0A5A8DWG1_CAFRO</name>
<dbReference type="GO" id="GO:0006913">
    <property type="term" value="P:nucleocytoplasmic transport"/>
    <property type="evidence" value="ECO:0007669"/>
    <property type="project" value="TreeGrafter"/>
</dbReference>
<dbReference type="SUPFAM" id="SSF52047">
    <property type="entry name" value="RNI-like"/>
    <property type="match status" value="1"/>
</dbReference>
<protein>
    <submittedName>
        <fullName evidence="4">Uncharacterized protein</fullName>
    </submittedName>
</protein>
<dbReference type="GO" id="GO:0005096">
    <property type="term" value="F:GTPase activator activity"/>
    <property type="evidence" value="ECO:0007669"/>
    <property type="project" value="UniProtKB-KW"/>
</dbReference>
<dbReference type="PANTHER" id="PTHR24113:SF12">
    <property type="entry name" value="RAN GTPASE-ACTIVATING PROTEIN 1"/>
    <property type="match status" value="1"/>
</dbReference>
<comment type="caution">
    <text evidence="4">The sequence shown here is derived from an EMBL/GenBank/DDBJ whole genome shotgun (WGS) entry which is preliminary data.</text>
</comment>
<organism evidence="4 5">
    <name type="scientific">Cafeteria roenbergensis</name>
    <name type="common">Marine flagellate</name>
    <dbReference type="NCBI Taxonomy" id="33653"/>
    <lineage>
        <taxon>Eukaryota</taxon>
        <taxon>Sar</taxon>
        <taxon>Stramenopiles</taxon>
        <taxon>Bigyra</taxon>
        <taxon>Opalozoa</taxon>
        <taxon>Bicosoecida</taxon>
        <taxon>Cafeteriaceae</taxon>
        <taxon>Cafeteria</taxon>
    </lineage>
</organism>
<dbReference type="Proteomes" id="UP000322899">
    <property type="component" value="Unassembled WGS sequence"/>
</dbReference>
<proteinExistence type="predicted"/>
<evidence type="ECO:0000313" key="5">
    <source>
        <dbReference type="Proteomes" id="UP000322899"/>
    </source>
</evidence>
<keyword evidence="2" id="KW-0433">Leucine-rich repeat</keyword>
<gene>
    <name evidence="4" type="ORF">FNF27_06857</name>
</gene>
<keyword evidence="1" id="KW-0343">GTPase activation</keyword>
<reference evidence="4 5" key="1">
    <citation type="submission" date="2019-07" db="EMBL/GenBank/DDBJ databases">
        <title>Genomes of Cafeteria roenbergensis.</title>
        <authorList>
            <person name="Fischer M.G."/>
            <person name="Hackl T."/>
            <person name="Roman M."/>
        </authorList>
    </citation>
    <scope>NUCLEOTIDE SEQUENCE [LARGE SCALE GENOMIC DNA]</scope>
    <source>
        <strain evidence="4 5">E4-10P</strain>
    </source>
</reference>
<evidence type="ECO:0000256" key="3">
    <source>
        <dbReference type="ARBA" id="ARBA00022737"/>
    </source>
</evidence>
<dbReference type="GO" id="GO:0005634">
    <property type="term" value="C:nucleus"/>
    <property type="evidence" value="ECO:0007669"/>
    <property type="project" value="TreeGrafter"/>
</dbReference>
<dbReference type="PANTHER" id="PTHR24113">
    <property type="entry name" value="RAN GTPASE-ACTIVATING PROTEIN 1"/>
    <property type="match status" value="1"/>
</dbReference>